<feature type="transmembrane region" description="Helical" evidence="12">
    <location>
        <begin position="73"/>
        <end position="94"/>
    </location>
</feature>
<keyword evidence="7" id="KW-0915">Sodium</keyword>
<dbReference type="InterPro" id="IPR051163">
    <property type="entry name" value="Sodium:Solute_Symporter_SSF"/>
</dbReference>
<evidence type="ECO:0000313" key="14">
    <source>
        <dbReference type="Proteomes" id="UP000176037"/>
    </source>
</evidence>
<feature type="transmembrane region" description="Helical" evidence="12">
    <location>
        <begin position="231"/>
        <end position="250"/>
    </location>
</feature>
<gene>
    <name evidence="13" type="ORF">BFC17_19225</name>
</gene>
<evidence type="ECO:0000256" key="4">
    <source>
        <dbReference type="ARBA" id="ARBA00022475"/>
    </source>
</evidence>
<dbReference type="Pfam" id="PF00474">
    <property type="entry name" value="SSF"/>
    <property type="match status" value="1"/>
</dbReference>
<keyword evidence="5 12" id="KW-0812">Transmembrane</keyword>
<evidence type="ECO:0000313" key="13">
    <source>
        <dbReference type="EMBL" id="OFI33711.1"/>
    </source>
</evidence>
<dbReference type="STRING" id="1856405.BFC17_19225"/>
<evidence type="ECO:0000256" key="8">
    <source>
        <dbReference type="ARBA" id="ARBA00023065"/>
    </source>
</evidence>
<dbReference type="InterPro" id="IPR001734">
    <property type="entry name" value="Na/solute_symporter"/>
</dbReference>
<evidence type="ECO:0000256" key="7">
    <source>
        <dbReference type="ARBA" id="ARBA00023053"/>
    </source>
</evidence>
<sequence>MNWIDYAIIGIYLIGLLAMGMAFRHQPNSKEYFLGGRSIPWPALALSVMATQLSAISFISAPAFVGLREGGGLIWLSYELALPIAVLLMMWRLLPTLHQSGVVSVYDFLERRFERSTRLLISFVFQLSRSFATAIMIYAISLILQGTMGLEQWHSIALIGVITLIYSAVGGMKAVVFGDAVQMIIILAGALTCLWVALDAIGGMDTALSLIDSSRMKAINTDSAGLNGNDFGLLPMLFGGIVLYASYYGCDQSEAQRSLSAHSVSDLRKVMYTVALSRFPITVIYCTTGLVIGALVINTPSLQAQIPADQPDWMMPIFIVNYLPPGVIGLLVVAIMAAAMSSLSSAINSLAAVTTEDLCRYKGHTPSDEEYMRFARLAGIGWGVVTLILSLFAGDIAPTIIEAINKIGSVFYGPVLAVFLLGIHSKTVTARAANVGLLLGVFSNTFLWLSDNPIFWFWWNAIGFVVTVVSGILANRLIPASNTATPQASYTGVNSKMIVVLASWSAILILVCLNLSAWLS</sequence>
<feature type="transmembrane region" description="Helical" evidence="12">
    <location>
        <begin position="407"/>
        <end position="425"/>
    </location>
</feature>
<feature type="transmembrane region" description="Helical" evidence="12">
    <location>
        <begin position="6"/>
        <end position="23"/>
    </location>
</feature>
<name>A0A1E8FCR2_9ALTE</name>
<feature type="transmembrane region" description="Helical" evidence="12">
    <location>
        <begin position="317"/>
        <end position="339"/>
    </location>
</feature>
<evidence type="ECO:0000256" key="6">
    <source>
        <dbReference type="ARBA" id="ARBA00022989"/>
    </source>
</evidence>
<dbReference type="AlphaFoldDB" id="A0A1E8FCR2"/>
<feature type="transmembrane region" description="Helical" evidence="12">
    <location>
        <begin position="432"/>
        <end position="450"/>
    </location>
</feature>
<reference evidence="13 14" key="1">
    <citation type="submission" date="2016-09" db="EMBL/GenBank/DDBJ databases">
        <title>Alteromonas lipolytica, a new species isolated from sea water.</title>
        <authorList>
            <person name="Wu Y.-H."/>
            <person name="Cheng H."/>
            <person name="Xu X.-W."/>
        </authorList>
    </citation>
    <scope>NUCLEOTIDE SEQUENCE [LARGE SCALE GENOMIC DNA]</scope>
    <source>
        <strain evidence="13 14">JW12</strain>
    </source>
</reference>
<dbReference type="PANTHER" id="PTHR42985">
    <property type="entry name" value="SODIUM-COUPLED MONOCARBOXYLATE TRANSPORTER"/>
    <property type="match status" value="1"/>
</dbReference>
<dbReference type="Gene3D" id="1.20.1730.10">
    <property type="entry name" value="Sodium/glucose cotransporter"/>
    <property type="match status" value="1"/>
</dbReference>
<dbReference type="GO" id="GO:0005886">
    <property type="term" value="C:plasma membrane"/>
    <property type="evidence" value="ECO:0007669"/>
    <property type="project" value="UniProtKB-SubCell"/>
</dbReference>
<evidence type="ECO:0000256" key="10">
    <source>
        <dbReference type="ARBA" id="ARBA00023201"/>
    </source>
</evidence>
<keyword evidence="10" id="KW-0739">Sodium transport</keyword>
<keyword evidence="14" id="KW-1185">Reference proteome</keyword>
<evidence type="ECO:0000256" key="12">
    <source>
        <dbReference type="SAM" id="Phobius"/>
    </source>
</evidence>
<dbReference type="PROSITE" id="PS50283">
    <property type="entry name" value="NA_SOLUT_SYMP_3"/>
    <property type="match status" value="1"/>
</dbReference>
<evidence type="ECO:0000256" key="1">
    <source>
        <dbReference type="ARBA" id="ARBA00004651"/>
    </source>
</evidence>
<feature type="transmembrane region" description="Helical" evidence="12">
    <location>
        <begin position="456"/>
        <end position="478"/>
    </location>
</feature>
<comment type="subcellular location">
    <subcellularLocation>
        <location evidence="1">Cell membrane</location>
        <topology evidence="1">Multi-pass membrane protein</topology>
    </subcellularLocation>
</comment>
<dbReference type="OrthoDB" id="9803348at2"/>
<dbReference type="PANTHER" id="PTHR42985:SF40">
    <property type="entry name" value="LD47995P-RELATED"/>
    <property type="match status" value="1"/>
</dbReference>
<dbReference type="InterPro" id="IPR038377">
    <property type="entry name" value="Na/Glc_symporter_sf"/>
</dbReference>
<feature type="transmembrane region" description="Helical" evidence="12">
    <location>
        <begin position="119"/>
        <end position="144"/>
    </location>
</feature>
<comment type="caution">
    <text evidence="13">The sequence shown here is derived from an EMBL/GenBank/DDBJ whole genome shotgun (WGS) entry which is preliminary data.</text>
</comment>
<dbReference type="EMBL" id="MJIC01000014">
    <property type="protein sequence ID" value="OFI33711.1"/>
    <property type="molecule type" value="Genomic_DNA"/>
</dbReference>
<evidence type="ECO:0000256" key="2">
    <source>
        <dbReference type="ARBA" id="ARBA00006434"/>
    </source>
</evidence>
<dbReference type="RefSeq" id="WP_070176639.1">
    <property type="nucleotide sequence ID" value="NZ_BMJR01000003.1"/>
</dbReference>
<keyword evidence="3" id="KW-0813">Transport</keyword>
<evidence type="ECO:0000256" key="9">
    <source>
        <dbReference type="ARBA" id="ARBA00023136"/>
    </source>
</evidence>
<keyword evidence="8" id="KW-0406">Ion transport</keyword>
<protein>
    <submittedName>
        <fullName evidence="13">Sodium transporter</fullName>
    </submittedName>
</protein>
<evidence type="ECO:0000256" key="3">
    <source>
        <dbReference type="ARBA" id="ARBA00022448"/>
    </source>
</evidence>
<proteinExistence type="inferred from homology"/>
<feature type="transmembrane region" description="Helical" evidence="12">
    <location>
        <begin position="380"/>
        <end position="401"/>
    </location>
</feature>
<organism evidence="13 14">
    <name type="scientific">Alteromonas lipolytica</name>
    <dbReference type="NCBI Taxonomy" id="1856405"/>
    <lineage>
        <taxon>Bacteria</taxon>
        <taxon>Pseudomonadati</taxon>
        <taxon>Pseudomonadota</taxon>
        <taxon>Gammaproteobacteria</taxon>
        <taxon>Alteromonadales</taxon>
        <taxon>Alteromonadaceae</taxon>
        <taxon>Alteromonas/Salinimonas group</taxon>
        <taxon>Alteromonas</taxon>
    </lineage>
</organism>
<dbReference type="GO" id="GO:0015293">
    <property type="term" value="F:symporter activity"/>
    <property type="evidence" value="ECO:0007669"/>
    <property type="project" value="TreeGrafter"/>
</dbReference>
<dbReference type="GO" id="GO:0006814">
    <property type="term" value="P:sodium ion transport"/>
    <property type="evidence" value="ECO:0007669"/>
    <property type="project" value="UniProtKB-KW"/>
</dbReference>
<feature type="transmembrane region" description="Helical" evidence="12">
    <location>
        <begin position="184"/>
        <end position="211"/>
    </location>
</feature>
<dbReference type="NCBIfam" id="TIGR00813">
    <property type="entry name" value="sss"/>
    <property type="match status" value="1"/>
</dbReference>
<dbReference type="Proteomes" id="UP000176037">
    <property type="component" value="Unassembled WGS sequence"/>
</dbReference>
<feature type="transmembrane region" description="Helical" evidence="12">
    <location>
        <begin position="44"/>
        <end position="67"/>
    </location>
</feature>
<feature type="transmembrane region" description="Helical" evidence="12">
    <location>
        <begin position="156"/>
        <end position="177"/>
    </location>
</feature>
<keyword evidence="9 12" id="KW-0472">Membrane</keyword>
<accession>A0A1E8FCR2</accession>
<evidence type="ECO:0000256" key="5">
    <source>
        <dbReference type="ARBA" id="ARBA00022692"/>
    </source>
</evidence>
<keyword evidence="6 12" id="KW-1133">Transmembrane helix</keyword>
<comment type="similarity">
    <text evidence="2 11">Belongs to the sodium:solute symporter (SSF) (TC 2.A.21) family.</text>
</comment>
<keyword evidence="4" id="KW-1003">Cell membrane</keyword>
<feature type="transmembrane region" description="Helical" evidence="12">
    <location>
        <begin position="498"/>
        <end position="519"/>
    </location>
</feature>
<feature type="transmembrane region" description="Helical" evidence="12">
    <location>
        <begin position="270"/>
        <end position="297"/>
    </location>
</feature>
<evidence type="ECO:0000256" key="11">
    <source>
        <dbReference type="RuleBase" id="RU362091"/>
    </source>
</evidence>